<evidence type="ECO:0000259" key="7">
    <source>
        <dbReference type="PROSITE" id="PS51000"/>
    </source>
</evidence>
<dbReference type="InterPro" id="IPR050313">
    <property type="entry name" value="Carb_Metab_HTH_regulators"/>
</dbReference>
<protein>
    <recommendedName>
        <fullName evidence="1">Lactose phosphotransferase system repressor</fullName>
    </recommendedName>
</protein>
<dbReference type="OrthoDB" id="3171994at2"/>
<evidence type="ECO:0000256" key="1">
    <source>
        <dbReference type="ARBA" id="ARBA00021390"/>
    </source>
</evidence>
<dbReference type="SMART" id="SM00420">
    <property type="entry name" value="HTH_DEOR"/>
    <property type="match status" value="1"/>
</dbReference>
<evidence type="ECO:0000256" key="4">
    <source>
        <dbReference type="ARBA" id="ARBA00023125"/>
    </source>
</evidence>
<dbReference type="InterPro" id="IPR036388">
    <property type="entry name" value="WH-like_DNA-bd_sf"/>
</dbReference>
<dbReference type="Pfam" id="PF08220">
    <property type="entry name" value="HTH_DeoR"/>
    <property type="match status" value="1"/>
</dbReference>
<dbReference type="PROSITE" id="PS00894">
    <property type="entry name" value="HTH_DEOR_1"/>
    <property type="match status" value="1"/>
</dbReference>
<dbReference type="InterPro" id="IPR036390">
    <property type="entry name" value="WH_DNA-bd_sf"/>
</dbReference>
<dbReference type="SUPFAM" id="SSF46785">
    <property type="entry name" value="Winged helix' DNA-binding domain"/>
    <property type="match status" value="1"/>
</dbReference>
<keyword evidence="9" id="KW-1185">Reference proteome</keyword>
<dbReference type="PANTHER" id="PTHR30363">
    <property type="entry name" value="HTH-TYPE TRANSCRIPTIONAL REGULATOR SRLR-RELATED"/>
    <property type="match status" value="1"/>
</dbReference>
<dbReference type="GO" id="GO:0003677">
    <property type="term" value="F:DNA binding"/>
    <property type="evidence" value="ECO:0007669"/>
    <property type="project" value="UniProtKB-KW"/>
</dbReference>
<reference evidence="9" key="1">
    <citation type="submission" date="2016-10" db="EMBL/GenBank/DDBJ databases">
        <authorList>
            <person name="Varghese N."/>
            <person name="Submissions S."/>
        </authorList>
    </citation>
    <scope>NUCLEOTIDE SEQUENCE [LARGE SCALE GENOMIC DNA]</scope>
    <source>
        <strain evidence="9">CGMCC 1.6963</strain>
    </source>
</reference>
<dbReference type="InterPro" id="IPR037171">
    <property type="entry name" value="NagB/RpiA_transferase-like"/>
</dbReference>
<dbReference type="InterPro" id="IPR001034">
    <property type="entry name" value="DeoR_HTH"/>
</dbReference>
<dbReference type="Gene3D" id="1.10.10.10">
    <property type="entry name" value="Winged helix-like DNA-binding domain superfamily/Winged helix DNA-binding domain"/>
    <property type="match status" value="1"/>
</dbReference>
<comment type="function">
    <text evidence="6">Repressor of the lactose catabolism operon. Galactose-6-phosphate is the inducer.</text>
</comment>
<keyword evidence="5" id="KW-0804">Transcription</keyword>
<dbReference type="EMBL" id="FOHB01000012">
    <property type="protein sequence ID" value="SES49265.1"/>
    <property type="molecule type" value="Genomic_DNA"/>
</dbReference>
<evidence type="ECO:0000313" key="8">
    <source>
        <dbReference type="EMBL" id="SES49265.1"/>
    </source>
</evidence>
<evidence type="ECO:0000256" key="6">
    <source>
        <dbReference type="ARBA" id="ARBA00024937"/>
    </source>
</evidence>
<evidence type="ECO:0000256" key="2">
    <source>
        <dbReference type="ARBA" id="ARBA00022491"/>
    </source>
</evidence>
<dbReference type="PROSITE" id="PS51000">
    <property type="entry name" value="HTH_DEOR_2"/>
    <property type="match status" value="1"/>
</dbReference>
<evidence type="ECO:0000256" key="3">
    <source>
        <dbReference type="ARBA" id="ARBA00023015"/>
    </source>
</evidence>
<dbReference type="SMART" id="SM01134">
    <property type="entry name" value="DeoRC"/>
    <property type="match status" value="1"/>
</dbReference>
<feature type="domain" description="HTH deoR-type" evidence="7">
    <location>
        <begin position="2"/>
        <end position="57"/>
    </location>
</feature>
<dbReference type="Pfam" id="PF00455">
    <property type="entry name" value="DeoRC"/>
    <property type="match status" value="1"/>
</dbReference>
<dbReference type="RefSeq" id="WP_091762889.1">
    <property type="nucleotide sequence ID" value="NZ_FOHB01000012.1"/>
</dbReference>
<keyword evidence="2" id="KW-0678">Repressor</keyword>
<evidence type="ECO:0000313" key="9">
    <source>
        <dbReference type="Proteomes" id="UP000199019"/>
    </source>
</evidence>
<keyword evidence="4" id="KW-0238">DNA-binding</keyword>
<dbReference type="InterPro" id="IPR018356">
    <property type="entry name" value="Tscrpt_reg_HTH_DeoR_CS"/>
</dbReference>
<organism evidence="8 9">
    <name type="scientific">Pedococcus cremeus</name>
    <dbReference type="NCBI Taxonomy" id="587636"/>
    <lineage>
        <taxon>Bacteria</taxon>
        <taxon>Bacillati</taxon>
        <taxon>Actinomycetota</taxon>
        <taxon>Actinomycetes</taxon>
        <taxon>Micrococcales</taxon>
        <taxon>Intrasporangiaceae</taxon>
        <taxon>Pedococcus</taxon>
    </lineage>
</organism>
<dbReference type="PANTHER" id="PTHR30363:SF4">
    <property type="entry name" value="GLYCEROL-3-PHOSPHATE REGULON REPRESSOR"/>
    <property type="match status" value="1"/>
</dbReference>
<dbReference type="STRING" id="587636.SAMN05216199_0314"/>
<dbReference type="PRINTS" id="PR00037">
    <property type="entry name" value="HTHLACR"/>
</dbReference>
<dbReference type="AlphaFoldDB" id="A0A1H9XSW3"/>
<dbReference type="Proteomes" id="UP000199019">
    <property type="component" value="Unassembled WGS sequence"/>
</dbReference>
<proteinExistence type="predicted"/>
<sequence length="253" mass="26476">MRVPRQRSILGRLTAQGMATTEELAALCDVSAATVRRDLVELERQGALRRVHGGAVALDGPDADATRGFAEVAASDAAHKAAVAARAAGLVADGDCVILDIGTTTMMLARALRGRPVTVVTASLAVLDVLRDDDDVELVLLGGMVRRHYHSLVGALTEDALRQVHGSHVFLGASGVRGDGTVLDTTMVEVPVKRALLQAADRSVLLVDRHKFPGTGTLRVCGAGEVDVVVTNEGADPDTITVCREAGTEVLYA</sequence>
<dbReference type="SUPFAM" id="SSF100950">
    <property type="entry name" value="NagB/RpiA/CoA transferase-like"/>
    <property type="match status" value="1"/>
</dbReference>
<name>A0A1H9XSW3_9MICO</name>
<accession>A0A1H9XSW3</accession>
<dbReference type="GO" id="GO:0003700">
    <property type="term" value="F:DNA-binding transcription factor activity"/>
    <property type="evidence" value="ECO:0007669"/>
    <property type="project" value="InterPro"/>
</dbReference>
<gene>
    <name evidence="8" type="ORF">SAMN05216199_0314</name>
</gene>
<evidence type="ECO:0000256" key="5">
    <source>
        <dbReference type="ARBA" id="ARBA00023163"/>
    </source>
</evidence>
<keyword evidence="3" id="KW-0805">Transcription regulation</keyword>
<dbReference type="InterPro" id="IPR014036">
    <property type="entry name" value="DeoR-like_C"/>
</dbReference>